<accession>A0ABR8Q6V5</accession>
<dbReference type="Gene3D" id="3.40.30.80">
    <property type="match status" value="1"/>
</dbReference>
<sequence>MSKNIYDLIIIGGGPAGLSAGLYAGRSKLRTLIIEKEHTGGQINTTAEVVNYPGIVKTTGPDLTNQMRIQAENFGVKFKTADVVDVDLDNEIKVIKTNSGDIEGRSVIIATGASPRKLGFPGEIEYGGRGVAYCSTCDGEFFKGLEVLVIGAGFAAAEEAIYLTRFAKKVIIIAREPDFTCAKSIGDKVKANKNIEIRFNTEVVEAIGDDVLRSVKLINNVTTETSEYHPPKEDGTFGIFVFVGYQPQTDVFKGKIEMDRWGYILTDENMETNIKGVYAAGDLRPKMLRQVITAVSDGAIAATSAERYVASEKERLGIVDEYIEEEKVEAKKEVPVSPNTKPGKSALLNDALRGQIQGVLARFENNISLVSIVDESNKNSLELRDLVLDIADLGDKVNAEIYKKGENPDMEAKIHADKFPIVAILNKSGEYTGVKFHGVPGGHELNSFLIAMYNVAGPGQQISESVLNDIKSIDKKLNIKVGVSLSCHVCPDVVMAAQRIAIENPNVETEMLDLSHFPELKDKHKIMSVPAIIVNDSKVYFGGKKLEEIVNLLK</sequence>
<evidence type="ECO:0000313" key="6">
    <source>
        <dbReference type="Proteomes" id="UP000640335"/>
    </source>
</evidence>
<dbReference type="CDD" id="cd03026">
    <property type="entry name" value="AhpF_NTD_C"/>
    <property type="match status" value="1"/>
</dbReference>
<evidence type="ECO:0000259" key="4">
    <source>
        <dbReference type="Pfam" id="PF13192"/>
    </source>
</evidence>
<dbReference type="Pfam" id="PF07992">
    <property type="entry name" value="Pyr_redox_2"/>
    <property type="match status" value="1"/>
</dbReference>
<feature type="domain" description="FAD/NAD(P)-binding" evidence="3">
    <location>
        <begin position="6"/>
        <end position="298"/>
    </location>
</feature>
<dbReference type="InterPro" id="IPR023753">
    <property type="entry name" value="FAD/NAD-binding_dom"/>
</dbReference>
<dbReference type="InterPro" id="IPR017561">
    <property type="entry name" value="AhpF_homologue_put"/>
</dbReference>
<evidence type="ECO:0000256" key="1">
    <source>
        <dbReference type="ARBA" id="ARBA00022630"/>
    </source>
</evidence>
<dbReference type="RefSeq" id="WP_191750860.1">
    <property type="nucleotide sequence ID" value="NZ_JACSQZ010000060.1"/>
</dbReference>
<evidence type="ECO:0000256" key="2">
    <source>
        <dbReference type="ARBA" id="ARBA00023002"/>
    </source>
</evidence>
<keyword evidence="2" id="KW-0560">Oxidoreductase</keyword>
<protein>
    <submittedName>
        <fullName evidence="5">FAD-dependent oxidoreductase</fullName>
    </submittedName>
</protein>
<evidence type="ECO:0000313" key="5">
    <source>
        <dbReference type="EMBL" id="MBD7916110.1"/>
    </source>
</evidence>
<dbReference type="SUPFAM" id="SSF51905">
    <property type="entry name" value="FAD/NAD(P)-binding domain"/>
    <property type="match status" value="1"/>
</dbReference>
<organism evidence="5 6">
    <name type="scientific">Clostridium gallinarum</name>
    <dbReference type="NCBI Taxonomy" id="2762246"/>
    <lineage>
        <taxon>Bacteria</taxon>
        <taxon>Bacillati</taxon>
        <taxon>Bacillota</taxon>
        <taxon>Clostridia</taxon>
        <taxon>Eubacteriales</taxon>
        <taxon>Clostridiaceae</taxon>
        <taxon>Clostridium</taxon>
    </lineage>
</organism>
<evidence type="ECO:0000259" key="3">
    <source>
        <dbReference type="Pfam" id="PF07992"/>
    </source>
</evidence>
<reference evidence="5 6" key="1">
    <citation type="submission" date="2020-08" db="EMBL/GenBank/DDBJ databases">
        <title>A Genomic Blueprint of the Chicken Gut Microbiome.</title>
        <authorList>
            <person name="Gilroy R."/>
            <person name="Ravi A."/>
            <person name="Getino M."/>
            <person name="Pursley I."/>
            <person name="Horton D.L."/>
            <person name="Alikhan N.-F."/>
            <person name="Baker D."/>
            <person name="Gharbi K."/>
            <person name="Hall N."/>
            <person name="Watson M."/>
            <person name="Adriaenssens E.M."/>
            <person name="Foster-Nyarko E."/>
            <person name="Jarju S."/>
            <person name="Secka A."/>
            <person name="Antonio M."/>
            <person name="Oren A."/>
            <person name="Chaudhuri R."/>
            <person name="La Ragione R.M."/>
            <person name="Hildebrand F."/>
            <person name="Pallen M.J."/>
        </authorList>
    </citation>
    <scope>NUCLEOTIDE SEQUENCE [LARGE SCALE GENOMIC DNA]</scope>
    <source>
        <strain evidence="5 6">Sa3CUN1</strain>
    </source>
</reference>
<feature type="domain" description="Thioredoxin-like fold" evidence="4">
    <location>
        <begin position="478"/>
        <end position="553"/>
    </location>
</feature>
<keyword evidence="1" id="KW-0285">Flavoprotein</keyword>
<dbReference type="PRINTS" id="PR00469">
    <property type="entry name" value="PNDRDTASEII"/>
</dbReference>
<dbReference type="InterPro" id="IPR036249">
    <property type="entry name" value="Thioredoxin-like_sf"/>
</dbReference>
<dbReference type="NCBIfam" id="TIGR03143">
    <property type="entry name" value="AhpF_homolog"/>
    <property type="match status" value="1"/>
</dbReference>
<dbReference type="Gene3D" id="3.50.50.60">
    <property type="entry name" value="FAD/NAD(P)-binding domain"/>
    <property type="match status" value="2"/>
</dbReference>
<dbReference type="CDD" id="cd02974">
    <property type="entry name" value="AhpF_NTD_N"/>
    <property type="match status" value="1"/>
</dbReference>
<dbReference type="InterPro" id="IPR044142">
    <property type="entry name" value="AhpF_NTD_N"/>
</dbReference>
<dbReference type="EMBL" id="JACSQZ010000060">
    <property type="protein sequence ID" value="MBD7916110.1"/>
    <property type="molecule type" value="Genomic_DNA"/>
</dbReference>
<dbReference type="PRINTS" id="PR00368">
    <property type="entry name" value="FADPNR"/>
</dbReference>
<dbReference type="Proteomes" id="UP000640335">
    <property type="component" value="Unassembled WGS sequence"/>
</dbReference>
<dbReference type="InterPro" id="IPR050097">
    <property type="entry name" value="Ferredoxin-NADP_redctase_2"/>
</dbReference>
<name>A0ABR8Q6V5_9CLOT</name>
<dbReference type="InterPro" id="IPR044141">
    <property type="entry name" value="AhpF_NTD_C"/>
</dbReference>
<dbReference type="SUPFAM" id="SSF52833">
    <property type="entry name" value="Thioredoxin-like"/>
    <property type="match status" value="2"/>
</dbReference>
<keyword evidence="6" id="KW-1185">Reference proteome</keyword>
<dbReference type="PANTHER" id="PTHR48105">
    <property type="entry name" value="THIOREDOXIN REDUCTASE 1-RELATED-RELATED"/>
    <property type="match status" value="1"/>
</dbReference>
<gene>
    <name evidence="5" type="ORF">H9660_13225</name>
</gene>
<dbReference type="InterPro" id="IPR012336">
    <property type="entry name" value="Thioredoxin-like_fold"/>
</dbReference>
<dbReference type="Pfam" id="PF13192">
    <property type="entry name" value="Thioredoxin_3"/>
    <property type="match status" value="1"/>
</dbReference>
<dbReference type="InterPro" id="IPR036188">
    <property type="entry name" value="FAD/NAD-bd_sf"/>
</dbReference>
<proteinExistence type="predicted"/>
<comment type="caution">
    <text evidence="5">The sequence shown here is derived from an EMBL/GenBank/DDBJ whole genome shotgun (WGS) entry which is preliminary data.</text>
</comment>